<name>A0A022W970_TRIRU</name>
<dbReference type="Gene3D" id="1.25.40.10">
    <property type="entry name" value="Tetratricopeptide repeat domain"/>
    <property type="match status" value="1"/>
</dbReference>
<dbReference type="HOGENOM" id="CLU_024395_1_0_1"/>
<proteinExistence type="predicted"/>
<dbReference type="InterPro" id="IPR032675">
    <property type="entry name" value="LRR_dom_sf"/>
</dbReference>
<dbReference type="AlphaFoldDB" id="A0A022W970"/>
<dbReference type="OrthoDB" id="629492at2759"/>
<dbReference type="InterPro" id="IPR019734">
    <property type="entry name" value="TPR_rpt"/>
</dbReference>
<evidence type="ECO:0000256" key="2">
    <source>
        <dbReference type="ARBA" id="ARBA00022803"/>
    </source>
</evidence>
<dbReference type="SMART" id="SM00028">
    <property type="entry name" value="TPR"/>
    <property type="match status" value="3"/>
</dbReference>
<sequence>MLSLVKSNVSSLAAVRFTASRANINVFMDPAGDLGAADDRRALLAYGQSQYAQRNYANALTAFTTALGQAEDDRMRILDNRSATYCKLGDLDLAFKDGKRMLKLDKSDARGYLRTAQVLQLKKRFEDALRLYEHALKSVDSKDENRSKIEVFKAKLDRAINPPRRDPFSIFPPEIIAMVLQHFNVPALLKLLRVSKRWNQLTVSLGQAFSRVDFTLARQHTVPFQAVRAYCVRHAKFIESAVVGCITPQNASKTLRLLSRCPRLAELSLNVQLATPEDIKILHDFTGLKQLVVWHRELTSAEFNSLLAACPTLEYAKLLLSEAKKRQDWKSCSPAPRIRSLCLTFYEMTVMNPFFFDSSLKDTMPVLEELEVSGVDVEMELHGVDTDLSDHPSLCTLSLNKFTLDAALKALPTRLEKLTLNSVLIDPVIGAVPVYSFLNGLSKLRVLSFSSLSCDIGFMIDGYFSALESSLTPDLTILDIAYCNFTAEELVPFMKKGYLRSVTELGIPGIMGMNDSITEIMIDTMPSLKMLNLSLTEVTGYSVKLLADAPNMNLERILLLNPATPISRDAIEYGRSKGITFR</sequence>
<keyword evidence="1" id="KW-0677">Repeat</keyword>
<dbReference type="PROSITE" id="PS50181">
    <property type="entry name" value="FBOX"/>
    <property type="match status" value="1"/>
</dbReference>
<evidence type="ECO:0000256" key="1">
    <source>
        <dbReference type="ARBA" id="ARBA00022737"/>
    </source>
</evidence>
<dbReference type="InterPro" id="IPR001810">
    <property type="entry name" value="F-box_dom"/>
</dbReference>
<dbReference type="GO" id="GO:0051879">
    <property type="term" value="F:Hsp90 protein binding"/>
    <property type="evidence" value="ECO:0007669"/>
    <property type="project" value="TreeGrafter"/>
</dbReference>
<feature type="domain" description="F-box" evidence="3">
    <location>
        <begin position="165"/>
        <end position="212"/>
    </location>
</feature>
<dbReference type="InterPro" id="IPR036047">
    <property type="entry name" value="F-box-like_dom_sf"/>
</dbReference>
<evidence type="ECO:0000259" key="3">
    <source>
        <dbReference type="PROSITE" id="PS50181"/>
    </source>
</evidence>
<dbReference type="PANTHER" id="PTHR22904">
    <property type="entry name" value="TPR REPEAT CONTAINING PROTEIN"/>
    <property type="match status" value="1"/>
</dbReference>
<accession>A0A022W970</accession>
<dbReference type="CDD" id="cd09917">
    <property type="entry name" value="F-box_SF"/>
    <property type="match status" value="1"/>
</dbReference>
<dbReference type="Pfam" id="PF00646">
    <property type="entry name" value="F-box"/>
    <property type="match status" value="1"/>
</dbReference>
<gene>
    <name evidence="4" type="ORF">H103_02365</name>
</gene>
<dbReference type="SUPFAM" id="SSF52047">
    <property type="entry name" value="RNI-like"/>
    <property type="match status" value="1"/>
</dbReference>
<dbReference type="PANTHER" id="PTHR22904:SF523">
    <property type="entry name" value="STRESS-INDUCED-PHOSPHOPROTEIN 1"/>
    <property type="match status" value="1"/>
</dbReference>
<dbReference type="Proteomes" id="UP000023758">
    <property type="component" value="Unassembled WGS sequence"/>
</dbReference>
<dbReference type="SUPFAM" id="SSF81383">
    <property type="entry name" value="F-box domain"/>
    <property type="match status" value="1"/>
</dbReference>
<dbReference type="Gene3D" id="3.80.10.10">
    <property type="entry name" value="Ribonuclease Inhibitor"/>
    <property type="match status" value="1"/>
</dbReference>
<keyword evidence="2" id="KW-0802">TPR repeat</keyword>
<dbReference type="SUPFAM" id="SSF48452">
    <property type="entry name" value="TPR-like"/>
    <property type="match status" value="1"/>
</dbReference>
<protein>
    <recommendedName>
        <fullName evidence="3">F-box domain-containing protein</fullName>
    </recommendedName>
</protein>
<dbReference type="EMBL" id="KK207766">
    <property type="protein sequence ID" value="EZF54980.1"/>
    <property type="molecule type" value="Genomic_DNA"/>
</dbReference>
<dbReference type="Gene3D" id="1.20.1280.50">
    <property type="match status" value="1"/>
</dbReference>
<evidence type="ECO:0000313" key="4">
    <source>
        <dbReference type="EMBL" id="EZF54980.1"/>
    </source>
</evidence>
<dbReference type="InterPro" id="IPR011990">
    <property type="entry name" value="TPR-like_helical_dom_sf"/>
</dbReference>
<organism evidence="4">
    <name type="scientific">Trichophyton rubrum CBS 288.86</name>
    <dbReference type="NCBI Taxonomy" id="1215330"/>
    <lineage>
        <taxon>Eukaryota</taxon>
        <taxon>Fungi</taxon>
        <taxon>Dikarya</taxon>
        <taxon>Ascomycota</taxon>
        <taxon>Pezizomycotina</taxon>
        <taxon>Eurotiomycetes</taxon>
        <taxon>Eurotiomycetidae</taxon>
        <taxon>Onygenales</taxon>
        <taxon>Arthrodermataceae</taxon>
        <taxon>Trichophyton</taxon>
    </lineage>
</organism>
<reference evidence="4" key="1">
    <citation type="submission" date="2014-02" db="EMBL/GenBank/DDBJ databases">
        <title>The Genome Sequence of Trichophyton rubrum (morphotype fischeri) CBS 288.86.</title>
        <authorList>
            <consortium name="The Broad Institute Genomics Platform"/>
            <person name="Cuomo C.A."/>
            <person name="White T.C."/>
            <person name="Graser Y."/>
            <person name="Martinez-Rossi N."/>
            <person name="Heitman J."/>
            <person name="Young S.K."/>
            <person name="Zeng Q."/>
            <person name="Gargeya S."/>
            <person name="Abouelleil A."/>
            <person name="Alvarado L."/>
            <person name="Chapman S.B."/>
            <person name="Gainer-Dewar J."/>
            <person name="Goldberg J."/>
            <person name="Griggs A."/>
            <person name="Gujja S."/>
            <person name="Hansen M."/>
            <person name="Howarth C."/>
            <person name="Imamovic A."/>
            <person name="Larimer J."/>
            <person name="Martinez D."/>
            <person name="Murphy C."/>
            <person name="Pearson M.D."/>
            <person name="Persinoti G."/>
            <person name="Poon T."/>
            <person name="Priest M."/>
            <person name="Roberts A.D."/>
            <person name="Saif S."/>
            <person name="Shea T.D."/>
            <person name="Sykes S.N."/>
            <person name="Wortman J."/>
            <person name="Nusbaum C."/>
            <person name="Birren B."/>
        </authorList>
    </citation>
    <scope>NUCLEOTIDE SEQUENCE [LARGE SCALE GENOMIC DNA]</scope>
    <source>
        <strain evidence="4">CBS 288.86</strain>
    </source>
</reference>